<dbReference type="InterPro" id="IPR039554">
    <property type="entry name" value="HigA2-like_HTH"/>
</dbReference>
<gene>
    <name evidence="2" type="ORF">NEPTK9_001522</name>
</gene>
<comment type="caution">
    <text evidence="2">The sequence shown here is derived from an EMBL/GenBank/DDBJ whole genome shotgun (WGS) entry which is preliminary data.</text>
</comment>
<proteinExistence type="predicted"/>
<accession>A0ABS0B0S6</accession>
<dbReference type="EMBL" id="JAAEJV010000060">
    <property type="protein sequence ID" value="MBF5059998.1"/>
    <property type="molecule type" value="Genomic_DNA"/>
</dbReference>
<reference evidence="2 3" key="1">
    <citation type="submission" date="2020-01" db="EMBL/GenBank/DDBJ databases">
        <title>Draft genome sequence of Cand. Neptunochlamydia vexilliferae K9.</title>
        <authorList>
            <person name="Schulz F."/>
            <person name="Koestlbacher S."/>
            <person name="Wascher F."/>
            <person name="Pizzetti I."/>
            <person name="Horn M."/>
        </authorList>
    </citation>
    <scope>NUCLEOTIDE SEQUENCE [LARGE SCALE GENOMIC DNA]</scope>
    <source>
        <strain evidence="2 3">K9</strain>
    </source>
</reference>
<keyword evidence="3" id="KW-1185">Reference proteome</keyword>
<protein>
    <recommendedName>
        <fullName evidence="1">HigA2-like helix-turn-helix domain-containing protein</fullName>
    </recommendedName>
</protein>
<dbReference type="SUPFAM" id="SSF47413">
    <property type="entry name" value="lambda repressor-like DNA-binding domains"/>
    <property type="match status" value="1"/>
</dbReference>
<evidence type="ECO:0000313" key="3">
    <source>
        <dbReference type="Proteomes" id="UP001194714"/>
    </source>
</evidence>
<dbReference type="Gene3D" id="1.10.260.40">
    <property type="entry name" value="lambda repressor-like DNA-binding domains"/>
    <property type="match status" value="1"/>
</dbReference>
<evidence type="ECO:0000259" key="1">
    <source>
        <dbReference type="Pfam" id="PF13744"/>
    </source>
</evidence>
<sequence>MKNIFADLGLDQSDELMTRAQLLHGVGILIKASKLSEQKVAKRLGITQPKVSLLVSGSLSAFSADTLIHYLSLLGYHV</sequence>
<dbReference type="Pfam" id="PF13744">
    <property type="entry name" value="HTH_37"/>
    <property type="match status" value="1"/>
</dbReference>
<dbReference type="Proteomes" id="UP001194714">
    <property type="component" value="Unassembled WGS sequence"/>
</dbReference>
<evidence type="ECO:0000313" key="2">
    <source>
        <dbReference type="EMBL" id="MBF5059998.1"/>
    </source>
</evidence>
<organism evidence="2 3">
    <name type="scientific">Candidatus Neptunichlamydia vexilliferae</name>
    <dbReference type="NCBI Taxonomy" id="1651774"/>
    <lineage>
        <taxon>Bacteria</taxon>
        <taxon>Pseudomonadati</taxon>
        <taxon>Chlamydiota</taxon>
        <taxon>Chlamydiia</taxon>
        <taxon>Parachlamydiales</taxon>
        <taxon>Simkaniaceae</taxon>
        <taxon>Candidatus Neptunichlamydia</taxon>
    </lineage>
</organism>
<feature type="domain" description="HigA2-like helix-turn-helix" evidence="1">
    <location>
        <begin position="4"/>
        <end position="78"/>
    </location>
</feature>
<dbReference type="InterPro" id="IPR010982">
    <property type="entry name" value="Lambda_DNA-bd_dom_sf"/>
</dbReference>
<name>A0ABS0B0S6_9BACT</name>
<dbReference type="RefSeq" id="WP_194848322.1">
    <property type="nucleotide sequence ID" value="NZ_JAAEJV010000060.1"/>
</dbReference>